<accession>A0A853DBL1</accession>
<dbReference type="Gene3D" id="3.40.50.1820">
    <property type="entry name" value="alpha/beta hydrolase"/>
    <property type="match status" value="1"/>
</dbReference>
<evidence type="ECO:0000313" key="3">
    <source>
        <dbReference type="EMBL" id="NYJ74956.1"/>
    </source>
</evidence>
<dbReference type="Proteomes" id="UP000571817">
    <property type="component" value="Unassembled WGS sequence"/>
</dbReference>
<reference evidence="3 4" key="1">
    <citation type="submission" date="2020-07" db="EMBL/GenBank/DDBJ databases">
        <title>Sequencing the genomes of 1000 actinobacteria strains.</title>
        <authorList>
            <person name="Klenk H.-P."/>
        </authorList>
    </citation>
    <scope>NUCLEOTIDE SEQUENCE [LARGE SCALE GENOMIC DNA]</scope>
    <source>
        <strain evidence="3 4">DSM 29531</strain>
    </source>
</reference>
<evidence type="ECO:0000259" key="2">
    <source>
        <dbReference type="Pfam" id="PF12697"/>
    </source>
</evidence>
<dbReference type="EMBL" id="JACCFW010000001">
    <property type="protein sequence ID" value="NYJ74956.1"/>
    <property type="molecule type" value="Genomic_DNA"/>
</dbReference>
<evidence type="ECO:0000313" key="4">
    <source>
        <dbReference type="Proteomes" id="UP000571817"/>
    </source>
</evidence>
<dbReference type="GO" id="GO:0003824">
    <property type="term" value="F:catalytic activity"/>
    <property type="evidence" value="ECO:0007669"/>
    <property type="project" value="UniProtKB-ARBA"/>
</dbReference>
<keyword evidence="1" id="KW-0472">Membrane</keyword>
<keyword evidence="1" id="KW-0812">Transmembrane</keyword>
<comment type="caution">
    <text evidence="3">The sequence shown here is derived from an EMBL/GenBank/DDBJ whole genome shotgun (WGS) entry which is preliminary data.</text>
</comment>
<sequence length="392" mass="42905">MSHVIRRTATAGAVGVTVAGASLVGLGGYFVRQILTPAKTVAEDETVLAVDADTVTLRRTPASASPGRYSLYWQSFSGHARIGEILHEDDESVTREVLAVDFGRLTPGPARFSSYFYPAPSVEDGTKLQEMTYDGPLGTMPGWVSEPAQPQDDVWAVLVHGRGAFRAEALRAVPLLHDLGLAILVPGYRNDVDTPPNADGRYHLGLSEWRDIEASLAYAVERGAQRIVLFGWSMGGAIVLQLLDHSAYADKVVGVVLDAPVVSWRQVIDSHAAAHRLPLALSHAAQRLVGQSWSKSFGGVSMPLSIPHTDWIARADELRVPTLLIHSVDDDFVPYEPSRDLAEARPDVIQLETWHTALHCREWNVDPQRWRSVVETFVRTRVAESGRGADDE</sequence>
<dbReference type="PANTHER" id="PTHR12277">
    <property type="entry name" value="ALPHA/BETA HYDROLASE DOMAIN-CONTAINING PROTEIN"/>
    <property type="match status" value="1"/>
</dbReference>
<dbReference type="InterPro" id="IPR029058">
    <property type="entry name" value="AB_hydrolase_fold"/>
</dbReference>
<feature type="transmembrane region" description="Helical" evidence="1">
    <location>
        <begin position="12"/>
        <end position="31"/>
    </location>
</feature>
<dbReference type="SUPFAM" id="SSF53474">
    <property type="entry name" value="alpha/beta-Hydrolases"/>
    <property type="match status" value="1"/>
</dbReference>
<dbReference type="RefSeq" id="WP_179481251.1">
    <property type="nucleotide sequence ID" value="NZ_JACCFW010000001.1"/>
</dbReference>
<gene>
    <name evidence="3" type="ORF">HNR15_001919</name>
</gene>
<dbReference type="PANTHER" id="PTHR12277:SF79">
    <property type="entry name" value="XAA-PRO DIPEPTIDYL-PEPTIDASE-RELATED"/>
    <property type="match status" value="1"/>
</dbReference>
<keyword evidence="1" id="KW-1133">Transmembrane helix</keyword>
<organism evidence="3 4">
    <name type="scientific">Allobranchiibius huperziae</name>
    <dbReference type="NCBI Taxonomy" id="1874116"/>
    <lineage>
        <taxon>Bacteria</taxon>
        <taxon>Bacillati</taxon>
        <taxon>Actinomycetota</taxon>
        <taxon>Actinomycetes</taxon>
        <taxon>Micrococcales</taxon>
        <taxon>Dermacoccaceae</taxon>
        <taxon>Allobranchiibius</taxon>
    </lineage>
</organism>
<feature type="domain" description="AB hydrolase-1" evidence="2">
    <location>
        <begin position="157"/>
        <end position="334"/>
    </location>
</feature>
<proteinExistence type="predicted"/>
<keyword evidence="4" id="KW-1185">Reference proteome</keyword>
<protein>
    <recommendedName>
        <fullName evidence="2">AB hydrolase-1 domain-containing protein</fullName>
    </recommendedName>
</protein>
<dbReference type="InterPro" id="IPR000073">
    <property type="entry name" value="AB_hydrolase_1"/>
</dbReference>
<dbReference type="Pfam" id="PF12697">
    <property type="entry name" value="Abhydrolase_6"/>
    <property type="match status" value="1"/>
</dbReference>
<evidence type="ECO:0000256" key="1">
    <source>
        <dbReference type="SAM" id="Phobius"/>
    </source>
</evidence>
<name>A0A853DBL1_9MICO</name>
<dbReference type="AlphaFoldDB" id="A0A853DBL1"/>